<organism evidence="3 4">
    <name type="scientific">Jeotgalibacillus malaysiensis</name>
    <dbReference type="NCBI Taxonomy" id="1508404"/>
    <lineage>
        <taxon>Bacteria</taxon>
        <taxon>Bacillati</taxon>
        <taxon>Bacillota</taxon>
        <taxon>Bacilli</taxon>
        <taxon>Bacillales</taxon>
        <taxon>Caryophanaceae</taxon>
        <taxon>Jeotgalibacillus</taxon>
    </lineage>
</organism>
<dbReference type="EMBL" id="CP009416">
    <property type="protein sequence ID" value="AJD92639.1"/>
    <property type="molecule type" value="Genomic_DNA"/>
</dbReference>
<dbReference type="InterPro" id="IPR036291">
    <property type="entry name" value="NAD(P)-bd_dom_sf"/>
</dbReference>
<dbReference type="SUPFAM" id="SSF51735">
    <property type="entry name" value="NAD(P)-binding Rossmann-fold domains"/>
    <property type="match status" value="1"/>
</dbReference>
<evidence type="ECO:0000313" key="4">
    <source>
        <dbReference type="Proteomes" id="UP000031449"/>
    </source>
</evidence>
<feature type="domain" description="NAD-dependent epimerase/dehydratase" evidence="2">
    <location>
        <begin position="15"/>
        <end position="304"/>
    </location>
</feature>
<accession>A0A0B5AX91</accession>
<dbReference type="PANTHER" id="PTHR43000">
    <property type="entry name" value="DTDP-D-GLUCOSE 4,6-DEHYDRATASE-RELATED"/>
    <property type="match status" value="1"/>
</dbReference>
<dbReference type="KEGG" id="jeo:JMA_33220"/>
<sequence>MTYELNQKLYLNKKILVLGGDGFCGWPTSLHLSKQGYEVVIIDNLSRRNIDNELEVESLTPIRTLGERINSWKEMTGSQIRHINLNLAEDYDRLLQVINEEKPGAIIHFAEQRSAPYSMKSTRHKRYTVNNNMNATHNLLCAIAESGQDIHLVHLGTMGVYGYGTAGVKIPEGYLDVEVTTDQGERVAQQILYPTNPGSVYHMTKSQDQLLFQYYNKNDQIRITDLHQGIVWGTNTEETNLDERLINRFDYDGDYGTVLNRFLMQAALDYPITVHGTGGQTRAFIHIQDTVRCIQLSVENPPEKGERVMIFNQMTETHRVEDLAKMVAELTDGEIAYVPNPRNEAPENELHVKNDLFISKGLNPITLNRGLLEEVTEVARRYADRADLSKIPARSVWTKNQQAGVPEKRETVTDQT</sequence>
<evidence type="ECO:0000313" key="3">
    <source>
        <dbReference type="EMBL" id="AJD92639.1"/>
    </source>
</evidence>
<dbReference type="STRING" id="1508404.JMA_33220"/>
<evidence type="ECO:0000259" key="2">
    <source>
        <dbReference type="Pfam" id="PF01370"/>
    </source>
</evidence>
<protein>
    <submittedName>
        <fullName evidence="3">NAD-dependent dehydratase</fullName>
    </submittedName>
</protein>
<proteinExistence type="inferred from homology"/>
<dbReference type="HOGENOM" id="CLU_040971_0_0_9"/>
<dbReference type="Gene3D" id="3.90.25.10">
    <property type="entry name" value="UDP-galactose 4-epimerase, domain 1"/>
    <property type="match status" value="1"/>
</dbReference>
<gene>
    <name evidence="3" type="ORF">JMA_33220</name>
</gene>
<reference evidence="3 4" key="1">
    <citation type="submission" date="2014-08" db="EMBL/GenBank/DDBJ databases">
        <title>Complete genome of a marine bacteria Jeotgalibacillus malaysiensis.</title>
        <authorList>
            <person name="Yaakop A.S."/>
            <person name="Chan K.-G."/>
            <person name="Goh K.M."/>
        </authorList>
    </citation>
    <scope>NUCLEOTIDE SEQUENCE [LARGE SCALE GENOMIC DNA]</scope>
    <source>
        <strain evidence="3 4">D5</strain>
    </source>
</reference>
<dbReference type="InterPro" id="IPR001509">
    <property type="entry name" value="Epimerase_deHydtase"/>
</dbReference>
<evidence type="ECO:0000256" key="1">
    <source>
        <dbReference type="ARBA" id="ARBA00007637"/>
    </source>
</evidence>
<dbReference type="Gene3D" id="3.40.50.720">
    <property type="entry name" value="NAD(P)-binding Rossmann-like Domain"/>
    <property type="match status" value="1"/>
</dbReference>
<name>A0A0B5AX91_9BACL</name>
<dbReference type="Proteomes" id="UP000031449">
    <property type="component" value="Chromosome"/>
</dbReference>
<dbReference type="Pfam" id="PF01370">
    <property type="entry name" value="Epimerase"/>
    <property type="match status" value="1"/>
</dbReference>
<keyword evidence="4" id="KW-1185">Reference proteome</keyword>
<comment type="similarity">
    <text evidence="1">Belongs to the NAD(P)-dependent epimerase/dehydratase family.</text>
</comment>
<dbReference type="BioCyc" id="JESP1508404:G14D9-12603-MONOMER"/>
<dbReference type="AlphaFoldDB" id="A0A0B5AX91"/>